<dbReference type="HOGENOM" id="CLU_758476_0_0_0"/>
<gene>
    <name evidence="7" type="ordered locus">Thal_1032</name>
</gene>
<evidence type="ECO:0000313" key="7">
    <source>
        <dbReference type="EMBL" id="ADC89664.1"/>
    </source>
</evidence>
<name>D3SLN4_THEAH</name>
<dbReference type="STRING" id="638303.Thal_1032"/>
<feature type="transmembrane region" description="Helical" evidence="5">
    <location>
        <begin position="36"/>
        <end position="60"/>
    </location>
</feature>
<evidence type="ECO:0000256" key="5">
    <source>
        <dbReference type="SAM" id="Phobius"/>
    </source>
</evidence>
<organism evidence="7 8">
    <name type="scientific">Thermocrinis albus (strain DSM 14484 / JCM 11386 / HI 11/12)</name>
    <dbReference type="NCBI Taxonomy" id="638303"/>
    <lineage>
        <taxon>Bacteria</taxon>
        <taxon>Pseudomonadati</taxon>
        <taxon>Aquificota</taxon>
        <taxon>Aquificia</taxon>
        <taxon>Aquificales</taxon>
        <taxon>Aquificaceae</taxon>
        <taxon>Thermocrinis</taxon>
    </lineage>
</organism>
<evidence type="ECO:0000256" key="1">
    <source>
        <dbReference type="ARBA" id="ARBA00022475"/>
    </source>
</evidence>
<accession>D3SLN4</accession>
<dbReference type="AlphaFoldDB" id="D3SLN4"/>
<protein>
    <recommendedName>
        <fullName evidence="6">Lipopolysaccharide assembly protein A domain-containing protein</fullName>
    </recommendedName>
</protein>
<dbReference type="EMBL" id="CP001931">
    <property type="protein sequence ID" value="ADC89664.1"/>
    <property type="molecule type" value="Genomic_DNA"/>
</dbReference>
<proteinExistence type="predicted"/>
<dbReference type="eggNOG" id="COG5416">
    <property type="taxonomic scope" value="Bacteria"/>
</dbReference>
<keyword evidence="2 5" id="KW-0812">Transmembrane</keyword>
<evidence type="ECO:0000259" key="6">
    <source>
        <dbReference type="Pfam" id="PF06305"/>
    </source>
</evidence>
<dbReference type="GO" id="GO:0005886">
    <property type="term" value="C:plasma membrane"/>
    <property type="evidence" value="ECO:0007669"/>
    <property type="project" value="InterPro"/>
</dbReference>
<evidence type="ECO:0000256" key="4">
    <source>
        <dbReference type="ARBA" id="ARBA00023136"/>
    </source>
</evidence>
<dbReference type="KEGG" id="tal:Thal_1032"/>
<reference evidence="8" key="1">
    <citation type="journal article" date="2010" name="Stand. Genomic Sci.">
        <title>Complete genome sequence of Thermocrinis albus type strain (HI 11/12T).</title>
        <authorList>
            <person name="Wirth R."/>
            <person name="Sikorski J."/>
            <person name="Brambilla E."/>
            <person name="Misra M."/>
            <person name="Lapidus A."/>
            <person name="Copeland A."/>
            <person name="Nolan M."/>
            <person name="Lucas S."/>
            <person name="Chen F."/>
            <person name="Tice H."/>
            <person name="Cheng J.F."/>
            <person name="Han C."/>
            <person name="Detter J.C."/>
            <person name="Tapia R."/>
            <person name="Bruce D."/>
            <person name="Goodwin L."/>
            <person name="Pitluck S."/>
            <person name="Pati A."/>
            <person name="Anderson I."/>
            <person name="Ivanova N."/>
            <person name="Mavromatis K."/>
            <person name="Mikhailova N."/>
            <person name="Chen A."/>
            <person name="Palaniappan K."/>
            <person name="Bilek Y."/>
            <person name="Hader T."/>
            <person name="Land M."/>
            <person name="Hauser L."/>
            <person name="Chang Y.J."/>
            <person name="Jeffries C.D."/>
            <person name="Tindall B.J."/>
            <person name="Rohde M."/>
            <person name="Goker M."/>
            <person name="Bristow J."/>
            <person name="Eisen J.A."/>
            <person name="Markowitz V."/>
            <person name="Hugenholtz P."/>
            <person name="Kyrpides N.C."/>
            <person name="Klenk H.P."/>
        </authorList>
    </citation>
    <scope>NUCLEOTIDE SEQUENCE [LARGE SCALE GENOMIC DNA]</scope>
    <source>
        <strain evidence="8">DSM 14484 / JCM 11386 / HI 11/12</strain>
    </source>
</reference>
<dbReference type="RefSeq" id="WP_012992070.1">
    <property type="nucleotide sequence ID" value="NC_013894.1"/>
</dbReference>
<keyword evidence="8" id="KW-1185">Reference proteome</keyword>
<evidence type="ECO:0000313" key="8">
    <source>
        <dbReference type="Proteomes" id="UP000002043"/>
    </source>
</evidence>
<keyword evidence="3 5" id="KW-1133">Transmembrane helix</keyword>
<feature type="domain" description="Lipopolysaccharide assembly protein A" evidence="6">
    <location>
        <begin position="22"/>
        <end position="74"/>
    </location>
</feature>
<evidence type="ECO:0000256" key="2">
    <source>
        <dbReference type="ARBA" id="ARBA00022692"/>
    </source>
</evidence>
<sequence>MKILKLILLSLLILVFLVFTLQNSGFVEISFWGTKGYVPLFLLVLSSVALGVLLPALYFVPKEFFLRRKLSSLEDVATAMKTGFYQRVRKMSEGKGGAAYTFFKAEASYRMEDLDDLVTTEDPYALALAVRLGYPDRAIDKLSAFLEGETKDLNLLKACRDAFFSLGDIEKAVEAQKRVVGLCERWEKDRQRAILAELMALQALNTNSLSLAEKAVDTYRTPYSMAVLLRLLSQSERTKDLRKTFDKVLELGFQNDVLFMVMEDEKTLIKLMDVLREELEALDPNVAALLFLKLNMPSHVEKVKDKLNPTVSLLADTYFSHREQERKCATILQELYTPWVCVCGRAYRRYSLMCSSCGRWLKIRYVGGYNR</sequence>
<dbReference type="Proteomes" id="UP000002043">
    <property type="component" value="Chromosome"/>
</dbReference>
<keyword evidence="1" id="KW-1003">Cell membrane</keyword>
<keyword evidence="4 5" id="KW-0472">Membrane</keyword>
<dbReference type="InterPro" id="IPR010445">
    <property type="entry name" value="LapA_dom"/>
</dbReference>
<evidence type="ECO:0000256" key="3">
    <source>
        <dbReference type="ARBA" id="ARBA00022989"/>
    </source>
</evidence>
<dbReference type="Pfam" id="PF06305">
    <property type="entry name" value="LapA_dom"/>
    <property type="match status" value="1"/>
</dbReference>